<evidence type="ECO:0000313" key="2">
    <source>
        <dbReference type="EMBL" id="MFC4604102.1"/>
    </source>
</evidence>
<keyword evidence="1" id="KW-0732">Signal</keyword>
<dbReference type="RefSeq" id="WP_378416644.1">
    <property type="nucleotide sequence ID" value="NZ_JBHSFO010000004.1"/>
</dbReference>
<feature type="signal peptide" evidence="1">
    <location>
        <begin position="1"/>
        <end position="31"/>
    </location>
</feature>
<comment type="caution">
    <text evidence="2">The sequence shown here is derived from an EMBL/GenBank/DDBJ whole genome shotgun (WGS) entry which is preliminary data.</text>
</comment>
<sequence length="202" mass="19897">MSKKTTIARRAAAAAALTGALALALPGITSAAPTGEVPDPKISASADGDVIDMKLTQTSAGQGVMCVPIILAANDALPLAAMPKDQWPGFSELLGKVYYVGSPTSDASPTVESTTGGEGNTGLLKPITPGAYAVVGACVDGAEQDAVLSYSYQVVFSPGGVGSLGQALDLGSSTLEMDGGSTVIADLLTSGAGSSMLSSSLS</sequence>
<proteinExistence type="predicted"/>
<protein>
    <recommendedName>
        <fullName evidence="4">Secreted protein</fullName>
    </recommendedName>
</protein>
<dbReference type="EMBL" id="JBHSFO010000004">
    <property type="protein sequence ID" value="MFC4604102.1"/>
    <property type="molecule type" value="Genomic_DNA"/>
</dbReference>
<evidence type="ECO:0008006" key="4">
    <source>
        <dbReference type="Google" id="ProtNLM"/>
    </source>
</evidence>
<reference evidence="3" key="1">
    <citation type="journal article" date="2019" name="Int. J. Syst. Evol. Microbiol.">
        <title>The Global Catalogue of Microorganisms (GCM) 10K type strain sequencing project: providing services to taxonomists for standard genome sequencing and annotation.</title>
        <authorList>
            <consortium name="The Broad Institute Genomics Platform"/>
            <consortium name="The Broad Institute Genome Sequencing Center for Infectious Disease"/>
            <person name="Wu L."/>
            <person name="Ma J."/>
        </authorList>
    </citation>
    <scope>NUCLEOTIDE SEQUENCE [LARGE SCALE GENOMIC DNA]</scope>
    <source>
        <strain evidence="3">CCUG 54520</strain>
    </source>
</reference>
<keyword evidence="3" id="KW-1185">Reference proteome</keyword>
<gene>
    <name evidence="2" type="ORF">ACFO6S_10440</name>
</gene>
<feature type="chain" id="PRO_5046556563" description="Secreted protein" evidence="1">
    <location>
        <begin position="32"/>
        <end position="202"/>
    </location>
</feature>
<accession>A0ABV9FU81</accession>
<dbReference type="Proteomes" id="UP001595914">
    <property type="component" value="Unassembled WGS sequence"/>
</dbReference>
<evidence type="ECO:0000256" key="1">
    <source>
        <dbReference type="SAM" id="SignalP"/>
    </source>
</evidence>
<organism evidence="2 3">
    <name type="scientific">Rhodococcus kronopolitis</name>
    <dbReference type="NCBI Taxonomy" id="1460226"/>
    <lineage>
        <taxon>Bacteria</taxon>
        <taxon>Bacillati</taxon>
        <taxon>Actinomycetota</taxon>
        <taxon>Actinomycetes</taxon>
        <taxon>Mycobacteriales</taxon>
        <taxon>Nocardiaceae</taxon>
        <taxon>Rhodococcus</taxon>
    </lineage>
</organism>
<name>A0ABV9FU81_9NOCA</name>
<evidence type="ECO:0000313" key="3">
    <source>
        <dbReference type="Proteomes" id="UP001595914"/>
    </source>
</evidence>